<comment type="subcellular location">
    <subcellularLocation>
        <location evidence="1 9">Mitochondrion inner membrane</location>
    </subcellularLocation>
</comment>
<organism evidence="11 12">
    <name type="scientific">Lepraria neglecta</name>
    <dbReference type="NCBI Taxonomy" id="209136"/>
    <lineage>
        <taxon>Eukaryota</taxon>
        <taxon>Fungi</taxon>
        <taxon>Dikarya</taxon>
        <taxon>Ascomycota</taxon>
        <taxon>Pezizomycotina</taxon>
        <taxon>Lecanoromycetes</taxon>
        <taxon>OSLEUM clade</taxon>
        <taxon>Lecanoromycetidae</taxon>
        <taxon>Lecanorales</taxon>
        <taxon>Lecanorineae</taxon>
        <taxon>Stereocaulaceae</taxon>
        <taxon>Lepraria</taxon>
    </lineage>
</organism>
<evidence type="ECO:0000256" key="4">
    <source>
        <dbReference type="ARBA" id="ARBA00022692"/>
    </source>
</evidence>
<dbReference type="PANTHER" id="PTHR31586:SF1">
    <property type="entry name" value="CYTOCHROME C OXIDASE ASSEMBLY PROTEIN COX20, MITOCHONDRIAL"/>
    <property type="match status" value="1"/>
</dbReference>
<dbReference type="Pfam" id="PF12597">
    <property type="entry name" value="Cox20"/>
    <property type="match status" value="1"/>
</dbReference>
<name>A0AAE0DFU8_9LECA</name>
<accession>A0AAE0DFU8</accession>
<proteinExistence type="inferred from homology"/>
<reference evidence="11" key="1">
    <citation type="submission" date="2022-11" db="EMBL/GenBank/DDBJ databases">
        <title>Chromosomal genome sequence assembly and mating type (MAT) locus characterization of the leprose asexual lichenized fungus Lepraria neglecta (Nyl.) Erichsen.</title>
        <authorList>
            <person name="Allen J.L."/>
            <person name="Pfeffer B."/>
        </authorList>
    </citation>
    <scope>NUCLEOTIDE SEQUENCE</scope>
    <source>
        <strain evidence="11">Allen 5258</strain>
    </source>
</reference>
<evidence type="ECO:0000256" key="5">
    <source>
        <dbReference type="ARBA" id="ARBA00022792"/>
    </source>
</evidence>
<keyword evidence="4" id="KW-0812">Transmembrane</keyword>
<comment type="function">
    <text evidence="9">Involved in the assembly of the cytochrome c oxidase complex.</text>
</comment>
<comment type="caution">
    <text evidence="11">The sequence shown here is derived from an EMBL/GenBank/DDBJ whole genome shotgun (WGS) entry which is preliminary data.</text>
</comment>
<evidence type="ECO:0000313" key="11">
    <source>
        <dbReference type="EMBL" id="KAK3168071.1"/>
    </source>
</evidence>
<feature type="region of interest" description="Disordered" evidence="10">
    <location>
        <begin position="1"/>
        <end position="26"/>
    </location>
</feature>
<evidence type="ECO:0000313" key="12">
    <source>
        <dbReference type="Proteomes" id="UP001276659"/>
    </source>
</evidence>
<evidence type="ECO:0000256" key="3">
    <source>
        <dbReference type="ARBA" id="ARBA00017689"/>
    </source>
</evidence>
<evidence type="ECO:0000256" key="10">
    <source>
        <dbReference type="SAM" id="MobiDB-lite"/>
    </source>
</evidence>
<dbReference type="PANTHER" id="PTHR31586">
    <property type="entry name" value="CYTOCHROME C OXIDASE PROTEIN 20"/>
    <property type="match status" value="1"/>
</dbReference>
<evidence type="ECO:0000256" key="7">
    <source>
        <dbReference type="ARBA" id="ARBA00023128"/>
    </source>
</evidence>
<keyword evidence="7 9" id="KW-0496">Mitochondrion</keyword>
<protein>
    <recommendedName>
        <fullName evidence="3 9">Cytochrome c oxidase assembly protein COX20, mitochondrial</fullName>
    </recommendedName>
</protein>
<keyword evidence="6" id="KW-1133">Transmembrane helix</keyword>
<evidence type="ECO:0000256" key="2">
    <source>
        <dbReference type="ARBA" id="ARBA00009575"/>
    </source>
</evidence>
<dbReference type="InterPro" id="IPR022533">
    <property type="entry name" value="Cox20"/>
</dbReference>
<evidence type="ECO:0000256" key="1">
    <source>
        <dbReference type="ARBA" id="ARBA00004273"/>
    </source>
</evidence>
<gene>
    <name evidence="11" type="ORF">OEA41_004517</name>
</gene>
<dbReference type="EMBL" id="JASNWA010000010">
    <property type="protein sequence ID" value="KAK3168071.1"/>
    <property type="molecule type" value="Genomic_DNA"/>
</dbReference>
<dbReference type="Proteomes" id="UP001276659">
    <property type="component" value="Unassembled WGS sequence"/>
</dbReference>
<dbReference type="AlphaFoldDB" id="A0AAE0DFU8"/>
<dbReference type="GO" id="GO:0005743">
    <property type="term" value="C:mitochondrial inner membrane"/>
    <property type="evidence" value="ECO:0007669"/>
    <property type="project" value="UniProtKB-SubCell"/>
</dbReference>
<evidence type="ECO:0000256" key="9">
    <source>
        <dbReference type="PIRNR" id="PIRNR007871"/>
    </source>
</evidence>
<keyword evidence="5 9" id="KW-0999">Mitochondrion inner membrane</keyword>
<keyword evidence="12" id="KW-1185">Reference proteome</keyword>
<keyword evidence="8 9" id="KW-0472">Membrane</keyword>
<dbReference type="PIRSF" id="PIRSF007871">
    <property type="entry name" value="Cox20"/>
    <property type="match status" value="1"/>
</dbReference>
<dbReference type="GO" id="GO:0033617">
    <property type="term" value="P:mitochondrial respiratory chain complex IV assembly"/>
    <property type="evidence" value="ECO:0007669"/>
    <property type="project" value="InterPro"/>
</dbReference>
<evidence type="ECO:0000256" key="8">
    <source>
        <dbReference type="ARBA" id="ARBA00023136"/>
    </source>
</evidence>
<feature type="compositionally biased region" description="Basic and acidic residues" evidence="10">
    <location>
        <begin position="1"/>
        <end position="10"/>
    </location>
</feature>
<comment type="similarity">
    <text evidence="2 9">Belongs to the COX20 family.</text>
</comment>
<evidence type="ECO:0000256" key="6">
    <source>
        <dbReference type="ARBA" id="ARBA00022989"/>
    </source>
</evidence>
<sequence length="170" mass="18510">MAADTREDTQARPSAPLTSTPHDKKTELYAVPVAPPNANALPQGSGLNTAGGKAKEAGVFDALRSIKPSEFKEVHKKPCVRDALLTGIGGGFGIGGVRAIWGATVWSSCNWAVGSFVFGSFLMYEFCQRRRLLEMAGMKRAVEVIDRKQVEKQKKAEEFRAAKRKAQDEN</sequence>